<keyword evidence="3" id="KW-1185">Reference proteome</keyword>
<comment type="caution">
    <text evidence="2">The sequence shown here is derived from an EMBL/GenBank/DDBJ whole genome shotgun (WGS) entry which is preliminary data.</text>
</comment>
<gene>
    <name evidence="2" type="ORF">H4W81_004024</name>
</gene>
<accession>A0ABR9KGV9</accession>
<evidence type="ECO:0000259" key="1">
    <source>
        <dbReference type="Pfam" id="PF18029"/>
    </source>
</evidence>
<evidence type="ECO:0000313" key="3">
    <source>
        <dbReference type="Proteomes" id="UP000661607"/>
    </source>
</evidence>
<evidence type="ECO:0000313" key="2">
    <source>
        <dbReference type="EMBL" id="MBE1561245.1"/>
    </source>
</evidence>
<dbReference type="RefSeq" id="WP_318781835.1">
    <property type="nucleotide sequence ID" value="NZ_BAAASY010000020.1"/>
</dbReference>
<name>A0ABR9KGV9_9ACTN</name>
<reference evidence="2 3" key="1">
    <citation type="submission" date="2020-10" db="EMBL/GenBank/DDBJ databases">
        <title>Sequencing the genomes of 1000 actinobacteria strains.</title>
        <authorList>
            <person name="Klenk H.-P."/>
        </authorList>
    </citation>
    <scope>NUCLEOTIDE SEQUENCE [LARGE SCALE GENOMIC DNA]</scope>
    <source>
        <strain evidence="2 3">DSM 43748</strain>
    </source>
</reference>
<dbReference type="Gene3D" id="3.10.180.10">
    <property type="entry name" value="2,3-Dihydroxybiphenyl 1,2-Dioxygenase, domain 1"/>
    <property type="match status" value="1"/>
</dbReference>
<sequence>MDDSPYDAGPFPVYALMRAEAPVDRNPDLEFWELSRHADVSSALTLPTTTPTAVRARGIRLHLDVRVSRGAVGEERWARVTAEAERLVAAGATRVAVFDDHHVVMADPEGNEFCLC</sequence>
<dbReference type="InterPro" id="IPR041581">
    <property type="entry name" value="Glyoxalase_6"/>
</dbReference>
<dbReference type="PANTHER" id="PTHR35908:SF1">
    <property type="entry name" value="CONSERVED PROTEIN"/>
    <property type="match status" value="1"/>
</dbReference>
<proteinExistence type="predicted"/>
<organism evidence="2 3">
    <name type="scientific">Nonomuraea africana</name>
    <dbReference type="NCBI Taxonomy" id="46171"/>
    <lineage>
        <taxon>Bacteria</taxon>
        <taxon>Bacillati</taxon>
        <taxon>Actinomycetota</taxon>
        <taxon>Actinomycetes</taxon>
        <taxon>Streptosporangiales</taxon>
        <taxon>Streptosporangiaceae</taxon>
        <taxon>Nonomuraea</taxon>
    </lineage>
</organism>
<dbReference type="PANTHER" id="PTHR35908">
    <property type="entry name" value="HYPOTHETICAL FUSION PROTEIN"/>
    <property type="match status" value="1"/>
</dbReference>
<feature type="domain" description="Glyoxalase-like" evidence="1">
    <location>
        <begin position="47"/>
        <end position="116"/>
    </location>
</feature>
<dbReference type="EMBL" id="JADBEF010000001">
    <property type="protein sequence ID" value="MBE1561245.1"/>
    <property type="molecule type" value="Genomic_DNA"/>
</dbReference>
<protein>
    <recommendedName>
        <fullName evidence="1">Glyoxalase-like domain-containing protein</fullName>
    </recommendedName>
</protein>
<dbReference type="Proteomes" id="UP000661607">
    <property type="component" value="Unassembled WGS sequence"/>
</dbReference>
<dbReference type="InterPro" id="IPR029068">
    <property type="entry name" value="Glyas_Bleomycin-R_OHBP_Dase"/>
</dbReference>
<dbReference type="Pfam" id="PF18029">
    <property type="entry name" value="Glyoxalase_6"/>
    <property type="match status" value="1"/>
</dbReference>